<dbReference type="GO" id="GO:0003677">
    <property type="term" value="F:DNA binding"/>
    <property type="evidence" value="ECO:0007669"/>
    <property type="project" value="UniProtKB-KW"/>
</dbReference>
<dbReference type="AlphaFoldDB" id="A0A839FLV6"/>
<dbReference type="Gene3D" id="1.10.1660.10">
    <property type="match status" value="1"/>
</dbReference>
<dbReference type="Pfam" id="PF12728">
    <property type="entry name" value="HTH_17"/>
    <property type="match status" value="1"/>
</dbReference>
<evidence type="ECO:0000313" key="2">
    <source>
        <dbReference type="EMBL" id="MBA8920415.1"/>
    </source>
</evidence>
<dbReference type="InterPro" id="IPR009061">
    <property type="entry name" value="DNA-bd_dom_put_sf"/>
</dbReference>
<gene>
    <name evidence="2" type="ORF">HNR24_000348</name>
</gene>
<protein>
    <submittedName>
        <fullName evidence="2">Putative DNA-binding transcriptional regulator AlpA</fullName>
    </submittedName>
</protein>
<dbReference type="SUPFAM" id="SSF46955">
    <property type="entry name" value="Putative DNA-binding domain"/>
    <property type="match status" value="1"/>
</dbReference>
<dbReference type="Proteomes" id="UP000546252">
    <property type="component" value="Unassembled WGS sequence"/>
</dbReference>
<reference evidence="2 3" key="1">
    <citation type="submission" date="2020-08" db="EMBL/GenBank/DDBJ databases">
        <title>Sequencing the genomes of 1000 actinobacteria strains.</title>
        <authorList>
            <person name="Klenk H.-P."/>
        </authorList>
    </citation>
    <scope>NUCLEOTIDE SEQUENCE [LARGE SCALE GENOMIC DNA]</scope>
    <source>
        <strain evidence="2 3">DSM 19081</strain>
    </source>
</reference>
<keyword evidence="2" id="KW-0238">DNA-binding</keyword>
<dbReference type="InterPro" id="IPR041657">
    <property type="entry name" value="HTH_17"/>
</dbReference>
<comment type="caution">
    <text evidence="2">The sequence shown here is derived from an EMBL/GenBank/DDBJ whole genome shotgun (WGS) entry which is preliminary data.</text>
</comment>
<name>A0A839FLV6_9MICC</name>
<dbReference type="EMBL" id="JACJIH010000001">
    <property type="protein sequence ID" value="MBA8920415.1"/>
    <property type="molecule type" value="Genomic_DNA"/>
</dbReference>
<organism evidence="2 3">
    <name type="scientific">Nesterenkonia jeotgali</name>
    <dbReference type="NCBI Taxonomy" id="317018"/>
    <lineage>
        <taxon>Bacteria</taxon>
        <taxon>Bacillati</taxon>
        <taxon>Actinomycetota</taxon>
        <taxon>Actinomycetes</taxon>
        <taxon>Micrococcales</taxon>
        <taxon>Micrococcaceae</taxon>
        <taxon>Nesterenkonia</taxon>
    </lineage>
</organism>
<feature type="domain" description="Helix-turn-helix" evidence="1">
    <location>
        <begin position="19"/>
        <end position="66"/>
    </location>
</feature>
<evidence type="ECO:0000313" key="3">
    <source>
        <dbReference type="Proteomes" id="UP000546252"/>
    </source>
</evidence>
<dbReference type="RefSeq" id="WP_182494829.1">
    <property type="nucleotide sequence ID" value="NZ_BAAAKT010000002.1"/>
</dbReference>
<accession>A0A839FLV6</accession>
<proteinExistence type="predicted"/>
<sequence length="77" mass="9053">MTTERITGGSWMMDPKLRSIEDFADMTGVPVPTIRHWRIRGECPPAIRMGKRLYWREQDILDWIDSKFAEVEKQVSS</sequence>
<evidence type="ECO:0000259" key="1">
    <source>
        <dbReference type="Pfam" id="PF12728"/>
    </source>
</evidence>